<dbReference type="PaxDb" id="121845-A0A1S3DF09"/>
<evidence type="ECO:0000256" key="3">
    <source>
        <dbReference type="ARBA" id="ARBA00022806"/>
    </source>
</evidence>
<feature type="domain" description="Helicase C-terminal" evidence="6">
    <location>
        <begin position="1"/>
        <end position="86"/>
    </location>
</feature>
<accession>A0A1S3DF09</accession>
<evidence type="ECO:0000256" key="5">
    <source>
        <dbReference type="ARBA" id="ARBA00047984"/>
    </source>
</evidence>
<dbReference type="GO" id="GO:0070478">
    <property type="term" value="P:nuclear-transcribed mRNA catabolic process, 3'-5' exonucleolytic nonsense-mediated decay"/>
    <property type="evidence" value="ECO:0007669"/>
    <property type="project" value="TreeGrafter"/>
</dbReference>
<evidence type="ECO:0000256" key="2">
    <source>
        <dbReference type="ARBA" id="ARBA00022801"/>
    </source>
</evidence>
<comment type="catalytic activity">
    <reaction evidence="5">
        <text>ATP + H2O = ADP + phosphate + H(+)</text>
        <dbReference type="Rhea" id="RHEA:13065"/>
        <dbReference type="ChEBI" id="CHEBI:15377"/>
        <dbReference type="ChEBI" id="CHEBI:15378"/>
        <dbReference type="ChEBI" id="CHEBI:30616"/>
        <dbReference type="ChEBI" id="CHEBI:43474"/>
        <dbReference type="ChEBI" id="CHEBI:456216"/>
        <dbReference type="EC" id="3.6.4.13"/>
    </reaction>
</comment>
<dbReference type="GeneID" id="103516506"/>
<keyword evidence="1" id="KW-0547">Nucleotide-binding</keyword>
<evidence type="ECO:0000313" key="7">
    <source>
        <dbReference type="Proteomes" id="UP000079169"/>
    </source>
</evidence>
<dbReference type="InterPro" id="IPR001650">
    <property type="entry name" value="Helicase_C-like"/>
</dbReference>
<protein>
    <submittedName>
        <fullName evidence="8">Helicase SKI2W</fullName>
    </submittedName>
</protein>
<dbReference type="PANTHER" id="PTHR12131:SF1">
    <property type="entry name" value="ATP-DEPENDENT RNA HELICASE SUPV3L1, MITOCHONDRIAL-RELATED"/>
    <property type="match status" value="1"/>
</dbReference>
<evidence type="ECO:0000256" key="4">
    <source>
        <dbReference type="ARBA" id="ARBA00022840"/>
    </source>
</evidence>
<organism evidence="7 8">
    <name type="scientific">Diaphorina citri</name>
    <name type="common">Asian citrus psyllid</name>
    <dbReference type="NCBI Taxonomy" id="121845"/>
    <lineage>
        <taxon>Eukaryota</taxon>
        <taxon>Metazoa</taxon>
        <taxon>Ecdysozoa</taxon>
        <taxon>Arthropoda</taxon>
        <taxon>Hexapoda</taxon>
        <taxon>Insecta</taxon>
        <taxon>Pterygota</taxon>
        <taxon>Neoptera</taxon>
        <taxon>Paraneoptera</taxon>
        <taxon>Hemiptera</taxon>
        <taxon>Sternorrhyncha</taxon>
        <taxon>Psylloidea</taxon>
        <taxon>Psyllidae</taxon>
        <taxon>Diaphorininae</taxon>
        <taxon>Diaphorina</taxon>
    </lineage>
</organism>
<keyword evidence="2" id="KW-0378">Hydrolase</keyword>
<evidence type="ECO:0000256" key="1">
    <source>
        <dbReference type="ARBA" id="ARBA00022741"/>
    </source>
</evidence>
<dbReference type="AlphaFoldDB" id="A0A1S3DF09"/>
<dbReference type="RefSeq" id="XP_008479697.1">
    <property type="nucleotide sequence ID" value="XM_008481475.3"/>
</dbReference>
<dbReference type="PROSITE" id="PS51194">
    <property type="entry name" value="HELICASE_CTER"/>
    <property type="match status" value="1"/>
</dbReference>
<dbReference type="SUPFAM" id="SSF52540">
    <property type="entry name" value="P-loop containing nucleoside triphosphate hydrolases"/>
    <property type="match status" value="1"/>
</dbReference>
<evidence type="ECO:0000313" key="8">
    <source>
        <dbReference type="RefSeq" id="XP_008479697.1"/>
    </source>
</evidence>
<dbReference type="STRING" id="121845.A0A1S3DF09"/>
<sequence length="205" mass="23783">MGVNMPARTVAFDSTRKYDGSERRDLNPAEYIQMAGRAGRRGLDESGTVIIMCKEELPGQEALKKMMLGKQTKLVSQFRLTYAMILNLMRVSMVNVEEMMSMSFKEFGSRFRMQKNKEDLAQLEAKVRQGGEVRQAQDTDVLFENFFDQAKRFFEIRDSYMSLVEKTAEFKNAIVPGIVLHIWTLEHRDKLGLLLKVDHRRALYR</sequence>
<dbReference type="KEGG" id="dci:103516506"/>
<keyword evidence="3 8" id="KW-0347">Helicase</keyword>
<dbReference type="InterPro" id="IPR050699">
    <property type="entry name" value="RNA-DNA_Helicase"/>
</dbReference>
<keyword evidence="4" id="KW-0067">ATP-binding</keyword>
<dbReference type="GO" id="GO:0055087">
    <property type="term" value="C:Ski complex"/>
    <property type="evidence" value="ECO:0007669"/>
    <property type="project" value="TreeGrafter"/>
</dbReference>
<dbReference type="InterPro" id="IPR027417">
    <property type="entry name" value="P-loop_NTPase"/>
</dbReference>
<proteinExistence type="predicted"/>
<evidence type="ECO:0000259" key="6">
    <source>
        <dbReference type="PROSITE" id="PS51194"/>
    </source>
</evidence>
<dbReference type="GO" id="GO:0016787">
    <property type="term" value="F:hydrolase activity"/>
    <property type="evidence" value="ECO:0007669"/>
    <property type="project" value="UniProtKB-KW"/>
</dbReference>
<reference evidence="8" key="1">
    <citation type="submission" date="2025-08" db="UniProtKB">
        <authorList>
            <consortium name="RefSeq"/>
        </authorList>
    </citation>
    <scope>IDENTIFICATION</scope>
</reference>
<dbReference type="Gene3D" id="1.10.3380.30">
    <property type="match status" value="1"/>
</dbReference>
<name>A0A1S3DF09_DIACI</name>
<dbReference type="Proteomes" id="UP000079169">
    <property type="component" value="Unplaced"/>
</dbReference>
<dbReference type="GO" id="GO:0005524">
    <property type="term" value="F:ATP binding"/>
    <property type="evidence" value="ECO:0007669"/>
    <property type="project" value="UniProtKB-KW"/>
</dbReference>
<keyword evidence="7" id="KW-1185">Reference proteome</keyword>
<gene>
    <name evidence="8" type="primary">LOC103516506</name>
</gene>
<dbReference type="Gene3D" id="3.40.50.300">
    <property type="entry name" value="P-loop containing nucleotide triphosphate hydrolases"/>
    <property type="match status" value="1"/>
</dbReference>
<dbReference type="PANTHER" id="PTHR12131">
    <property type="entry name" value="ATP-DEPENDENT RNA AND DNA HELICASE"/>
    <property type="match status" value="1"/>
</dbReference>
<dbReference type="GO" id="GO:0003724">
    <property type="term" value="F:RNA helicase activity"/>
    <property type="evidence" value="ECO:0007669"/>
    <property type="project" value="UniProtKB-EC"/>
</dbReference>